<evidence type="ECO:0000259" key="3">
    <source>
        <dbReference type="PROSITE" id="PS50234"/>
    </source>
</evidence>
<dbReference type="Pfam" id="PF13519">
    <property type="entry name" value="VWA_2"/>
    <property type="match status" value="1"/>
</dbReference>
<evidence type="ECO:0000256" key="2">
    <source>
        <dbReference type="SAM" id="Phobius"/>
    </source>
</evidence>
<keyword evidence="2" id="KW-1133">Transmembrane helix</keyword>
<dbReference type="PATRIC" id="fig|889378.3.peg.2822"/>
<reference evidence="5" key="1">
    <citation type="journal article" date="2013" name="Stand. Genomic Sci.">
        <title>Complete genome sequence of the halophilic bacterium Spirochaeta africana type strain (Z-7692(T)) from the alkaline Lake Magadi in the East African Rift.</title>
        <authorList>
            <person name="Liolos K."/>
            <person name="Abt B."/>
            <person name="Scheuner C."/>
            <person name="Teshima H."/>
            <person name="Held B."/>
            <person name="Lapidus A."/>
            <person name="Nolan M."/>
            <person name="Lucas S."/>
            <person name="Deshpande S."/>
            <person name="Cheng J.F."/>
            <person name="Tapia R."/>
            <person name="Goodwin L.A."/>
            <person name="Pitluck S."/>
            <person name="Pagani I."/>
            <person name="Ivanova N."/>
            <person name="Mavromatis K."/>
            <person name="Mikhailova N."/>
            <person name="Huntemann M."/>
            <person name="Pati A."/>
            <person name="Chen A."/>
            <person name="Palaniappan K."/>
            <person name="Land M."/>
            <person name="Rohde M."/>
            <person name="Tindall B.J."/>
            <person name="Detter J.C."/>
            <person name="Goker M."/>
            <person name="Bristow J."/>
            <person name="Eisen J.A."/>
            <person name="Markowitz V."/>
            <person name="Hugenholtz P."/>
            <person name="Woyke T."/>
            <person name="Klenk H.P."/>
            <person name="Kyrpides N.C."/>
        </authorList>
    </citation>
    <scope>NUCLEOTIDE SEQUENCE</scope>
    <source>
        <strain evidence="5">ATCC 700263 / DSM 8902 / Z-7692</strain>
    </source>
</reference>
<feature type="compositionally biased region" description="Basic and acidic residues" evidence="1">
    <location>
        <begin position="469"/>
        <end position="485"/>
    </location>
</feature>
<name>H9UMX9_SPIAZ</name>
<accession>H9UMX9</accession>
<feature type="domain" description="VWFA" evidence="3">
    <location>
        <begin position="98"/>
        <end position="293"/>
    </location>
</feature>
<dbReference type="PROSITE" id="PS50234">
    <property type="entry name" value="VWFA"/>
    <property type="match status" value="1"/>
</dbReference>
<dbReference type="InterPro" id="IPR036465">
    <property type="entry name" value="vWFA_dom_sf"/>
</dbReference>
<keyword evidence="2" id="KW-0812">Transmembrane</keyword>
<evidence type="ECO:0000313" key="4">
    <source>
        <dbReference type="EMBL" id="AFG38872.1"/>
    </source>
</evidence>
<protein>
    <submittedName>
        <fullName evidence="4">von Willebrand factor type A-like protein</fullName>
    </submittedName>
</protein>
<dbReference type="KEGG" id="sfc:Spiaf_2848"/>
<feature type="transmembrane region" description="Helical" evidence="2">
    <location>
        <begin position="349"/>
        <end position="370"/>
    </location>
</feature>
<dbReference type="SUPFAM" id="SSF49879">
    <property type="entry name" value="SMAD/FHA domain"/>
    <property type="match status" value="1"/>
</dbReference>
<dbReference type="SUPFAM" id="SSF53300">
    <property type="entry name" value="vWA-like"/>
    <property type="match status" value="1"/>
</dbReference>
<feature type="region of interest" description="Disordered" evidence="1">
    <location>
        <begin position="468"/>
        <end position="500"/>
    </location>
</feature>
<dbReference type="Gene3D" id="2.60.200.20">
    <property type="match status" value="1"/>
</dbReference>
<dbReference type="EMBL" id="CP003282">
    <property type="protein sequence ID" value="AFG38872.1"/>
    <property type="molecule type" value="Genomic_DNA"/>
</dbReference>
<dbReference type="InterPro" id="IPR002035">
    <property type="entry name" value="VWF_A"/>
</dbReference>
<dbReference type="CDD" id="cd00060">
    <property type="entry name" value="FHA"/>
    <property type="match status" value="1"/>
</dbReference>
<dbReference type="InterPro" id="IPR008984">
    <property type="entry name" value="SMAD_FHA_dom_sf"/>
</dbReference>
<keyword evidence="5" id="KW-1185">Reference proteome</keyword>
<evidence type="ECO:0000256" key="1">
    <source>
        <dbReference type="SAM" id="MobiDB-lite"/>
    </source>
</evidence>
<feature type="compositionally biased region" description="Acidic residues" evidence="1">
    <location>
        <begin position="486"/>
        <end position="500"/>
    </location>
</feature>
<dbReference type="CDD" id="cd00198">
    <property type="entry name" value="vWFA"/>
    <property type="match status" value="1"/>
</dbReference>
<dbReference type="STRING" id="889378.Spiaf_2848"/>
<dbReference type="Proteomes" id="UP000007383">
    <property type="component" value="Chromosome"/>
</dbReference>
<dbReference type="AlphaFoldDB" id="H9UMX9"/>
<dbReference type="eggNOG" id="COG2304">
    <property type="taxonomic scope" value="Bacteria"/>
</dbReference>
<keyword evidence="2" id="KW-0472">Membrane</keyword>
<organism evidence="4 5">
    <name type="scientific">Spirochaeta africana (strain ATCC 700263 / DSM 8902 / Z-7692)</name>
    <dbReference type="NCBI Taxonomy" id="889378"/>
    <lineage>
        <taxon>Bacteria</taxon>
        <taxon>Pseudomonadati</taxon>
        <taxon>Spirochaetota</taxon>
        <taxon>Spirochaetia</taxon>
        <taxon>Spirochaetales</taxon>
        <taxon>Spirochaetaceae</taxon>
        <taxon>Spirochaeta</taxon>
    </lineage>
</organism>
<proteinExistence type="predicted"/>
<gene>
    <name evidence="4" type="ordered locus">Spiaf_2848</name>
</gene>
<dbReference type="Gene3D" id="3.40.50.410">
    <property type="entry name" value="von Willebrand factor, type A domain"/>
    <property type="match status" value="1"/>
</dbReference>
<evidence type="ECO:0000313" key="5">
    <source>
        <dbReference type="Proteomes" id="UP000007383"/>
    </source>
</evidence>
<dbReference type="HOGENOM" id="CLU_576059_0_0_12"/>
<dbReference type="RefSeq" id="WP_014456854.1">
    <property type="nucleotide sequence ID" value="NC_017098.1"/>
</dbReference>
<dbReference type="SMART" id="SM00327">
    <property type="entry name" value="VWA"/>
    <property type="match status" value="1"/>
</dbReference>
<sequence>MRKRIHTTPLLIALVLLLILPTGILSADQVSITQVNPGRLLTRQSVELYLSILDENNIPVDGLGSQDFELFESEDGENFIPVPITDFSAHAMQETGVNYFLLIDNSGSMYETMEGEITDNPAEMRITYAKQALRIFLQSVDDRRDRVQLASFNTRFHLHSEMTHDTQELLSAVDRIERPEPGTGEGWTENYYAIKTATSYLDRLPGRNVLIMLSDGENFPYMVGSGDPHPEFGERIYTLEESIEALQYTGISLHAIRLGDDLDVSLEDLTAASGGRLFDTVNPDELATIYQQIRDQVLREYRVQYRAAMIPSERRIVQVRYTGGTTPATAERTYFAGTLFGMPGQPHPAALIVPLLLAIAGLIALTRISFVNRRTTANLEIIDGSSMTKVMPITQNKTVIGSADADDVTLVNSPGARPSHATVIYDPDDKSYNLESEDPVKVNNQKTTRRKLEPGDVINVGGTMVVFDEPEHPDLSLDTDSRLEPDFGDFPDMDEPEDKS</sequence>